<proteinExistence type="predicted"/>
<sequence>MSTGKACSVRSMYFPLNEQWRMISVHTTHHRVNNGISVPRVEDWFTVKLTVASRSVMVTSPRDGKRVEFVIFFTKNAILYPPSSSLLDSFPERGAWHGEMLVMRRAQRGGLMVNFRTEDFGLAMTAVNCFLQNNLRPGALNN</sequence>
<dbReference type="Proteomes" id="UP000814140">
    <property type="component" value="Unassembled WGS sequence"/>
</dbReference>
<comment type="caution">
    <text evidence="1">The sequence shown here is derived from an EMBL/GenBank/DDBJ whole genome shotgun (WGS) entry which is preliminary data.</text>
</comment>
<gene>
    <name evidence="1" type="ORF">BV25DRAFT_1912313</name>
</gene>
<organism evidence="1 2">
    <name type="scientific">Artomyces pyxidatus</name>
    <dbReference type="NCBI Taxonomy" id="48021"/>
    <lineage>
        <taxon>Eukaryota</taxon>
        <taxon>Fungi</taxon>
        <taxon>Dikarya</taxon>
        <taxon>Basidiomycota</taxon>
        <taxon>Agaricomycotina</taxon>
        <taxon>Agaricomycetes</taxon>
        <taxon>Russulales</taxon>
        <taxon>Auriscalpiaceae</taxon>
        <taxon>Artomyces</taxon>
    </lineage>
</organism>
<evidence type="ECO:0000313" key="2">
    <source>
        <dbReference type="Proteomes" id="UP000814140"/>
    </source>
</evidence>
<protein>
    <submittedName>
        <fullName evidence="1">Uncharacterized protein</fullName>
    </submittedName>
</protein>
<evidence type="ECO:0000313" key="1">
    <source>
        <dbReference type="EMBL" id="KAI0066970.1"/>
    </source>
</evidence>
<reference evidence="1" key="1">
    <citation type="submission" date="2021-03" db="EMBL/GenBank/DDBJ databases">
        <authorList>
            <consortium name="DOE Joint Genome Institute"/>
            <person name="Ahrendt S."/>
            <person name="Looney B.P."/>
            <person name="Miyauchi S."/>
            <person name="Morin E."/>
            <person name="Drula E."/>
            <person name="Courty P.E."/>
            <person name="Chicoki N."/>
            <person name="Fauchery L."/>
            <person name="Kohler A."/>
            <person name="Kuo A."/>
            <person name="Labutti K."/>
            <person name="Pangilinan J."/>
            <person name="Lipzen A."/>
            <person name="Riley R."/>
            <person name="Andreopoulos W."/>
            <person name="He G."/>
            <person name="Johnson J."/>
            <person name="Barry K.W."/>
            <person name="Grigoriev I.V."/>
            <person name="Nagy L."/>
            <person name="Hibbett D."/>
            <person name="Henrissat B."/>
            <person name="Matheny P.B."/>
            <person name="Labbe J."/>
            <person name="Martin F."/>
        </authorList>
    </citation>
    <scope>NUCLEOTIDE SEQUENCE</scope>
    <source>
        <strain evidence="1">HHB10654</strain>
    </source>
</reference>
<dbReference type="EMBL" id="MU277191">
    <property type="protein sequence ID" value="KAI0066970.1"/>
    <property type="molecule type" value="Genomic_DNA"/>
</dbReference>
<name>A0ACB8TF25_9AGAM</name>
<accession>A0ACB8TF25</accession>
<keyword evidence="2" id="KW-1185">Reference proteome</keyword>
<reference evidence="1" key="2">
    <citation type="journal article" date="2022" name="New Phytol.">
        <title>Evolutionary transition to the ectomycorrhizal habit in the genomes of a hyperdiverse lineage of mushroom-forming fungi.</title>
        <authorList>
            <person name="Looney B."/>
            <person name="Miyauchi S."/>
            <person name="Morin E."/>
            <person name="Drula E."/>
            <person name="Courty P.E."/>
            <person name="Kohler A."/>
            <person name="Kuo A."/>
            <person name="LaButti K."/>
            <person name="Pangilinan J."/>
            <person name="Lipzen A."/>
            <person name="Riley R."/>
            <person name="Andreopoulos W."/>
            <person name="He G."/>
            <person name="Johnson J."/>
            <person name="Nolan M."/>
            <person name="Tritt A."/>
            <person name="Barry K.W."/>
            <person name="Grigoriev I.V."/>
            <person name="Nagy L.G."/>
            <person name="Hibbett D."/>
            <person name="Henrissat B."/>
            <person name="Matheny P.B."/>
            <person name="Labbe J."/>
            <person name="Martin F.M."/>
        </authorList>
    </citation>
    <scope>NUCLEOTIDE SEQUENCE</scope>
    <source>
        <strain evidence="1">HHB10654</strain>
    </source>
</reference>